<dbReference type="EMBL" id="JBHULN010000008">
    <property type="protein sequence ID" value="MFD2571806.1"/>
    <property type="molecule type" value="Genomic_DNA"/>
</dbReference>
<feature type="domain" description="N-sulphoglucosamine sulphohydrolase C-terminal" evidence="1">
    <location>
        <begin position="10"/>
        <end position="114"/>
    </location>
</feature>
<dbReference type="Gene3D" id="3.40.720.10">
    <property type="entry name" value="Alkaline Phosphatase, subunit A"/>
    <property type="match status" value="1"/>
</dbReference>
<reference evidence="3" key="1">
    <citation type="journal article" date="2019" name="Int. J. Syst. Evol. Microbiol.">
        <title>The Global Catalogue of Microorganisms (GCM) 10K type strain sequencing project: providing services to taxonomists for standard genome sequencing and annotation.</title>
        <authorList>
            <consortium name="The Broad Institute Genomics Platform"/>
            <consortium name="The Broad Institute Genome Sequencing Center for Infectious Disease"/>
            <person name="Wu L."/>
            <person name="Ma J."/>
        </authorList>
    </citation>
    <scope>NUCLEOTIDE SEQUENCE [LARGE SCALE GENOMIC DNA]</scope>
    <source>
        <strain evidence="3">KCTC 42805</strain>
    </source>
</reference>
<evidence type="ECO:0000259" key="1">
    <source>
        <dbReference type="Pfam" id="PF16347"/>
    </source>
</evidence>
<sequence length="117" mass="13644">MRLSTQTKRPTLLSLAGTPIPSTMQGIDLTSSLNEKRPNRTDFFYEHTFMGSPQIPKVEGVVSPQLKYMLFTEYGYEELYDTRHDPHETTNLAKDTRYVKQLEQMRKRYKALKQAVL</sequence>
<name>A0ABW5M6R3_9BACT</name>
<dbReference type="SUPFAM" id="SSF53649">
    <property type="entry name" value="Alkaline phosphatase-like"/>
    <property type="match status" value="1"/>
</dbReference>
<organism evidence="2 3">
    <name type="scientific">Spirosoma soli</name>
    <dbReference type="NCBI Taxonomy" id="1770529"/>
    <lineage>
        <taxon>Bacteria</taxon>
        <taxon>Pseudomonadati</taxon>
        <taxon>Bacteroidota</taxon>
        <taxon>Cytophagia</taxon>
        <taxon>Cytophagales</taxon>
        <taxon>Cytophagaceae</taxon>
        <taxon>Spirosoma</taxon>
    </lineage>
</organism>
<gene>
    <name evidence="2" type="ORF">ACFSUS_14260</name>
</gene>
<proteinExistence type="predicted"/>
<accession>A0ABW5M6R3</accession>
<dbReference type="InterPro" id="IPR017850">
    <property type="entry name" value="Alkaline_phosphatase_core_sf"/>
</dbReference>
<evidence type="ECO:0000313" key="3">
    <source>
        <dbReference type="Proteomes" id="UP001597469"/>
    </source>
</evidence>
<keyword evidence="3" id="KW-1185">Reference proteome</keyword>
<dbReference type="InterPro" id="IPR032506">
    <property type="entry name" value="SGSH_C"/>
</dbReference>
<protein>
    <submittedName>
        <fullName evidence="2">Sulfatase/phosphatase domain-containing protein</fullName>
    </submittedName>
</protein>
<evidence type="ECO:0000313" key="2">
    <source>
        <dbReference type="EMBL" id="MFD2571806.1"/>
    </source>
</evidence>
<dbReference type="Proteomes" id="UP001597469">
    <property type="component" value="Unassembled WGS sequence"/>
</dbReference>
<dbReference type="Pfam" id="PF16347">
    <property type="entry name" value="SGSH_C"/>
    <property type="match status" value="1"/>
</dbReference>
<comment type="caution">
    <text evidence="2">The sequence shown here is derived from an EMBL/GenBank/DDBJ whole genome shotgun (WGS) entry which is preliminary data.</text>
</comment>
<dbReference type="RefSeq" id="WP_381523665.1">
    <property type="nucleotide sequence ID" value="NZ_JBHULN010000008.1"/>
</dbReference>